<dbReference type="Gene3D" id="3.90.190.10">
    <property type="entry name" value="Protein tyrosine phosphatase superfamily"/>
    <property type="match status" value="1"/>
</dbReference>
<accession>A0A0B2VZR0</accession>
<evidence type="ECO:0000259" key="3">
    <source>
        <dbReference type="PROSITE" id="PS50056"/>
    </source>
</evidence>
<dbReference type="CDD" id="cd00047">
    <property type="entry name" value="PTPc"/>
    <property type="match status" value="1"/>
</dbReference>
<organism evidence="4 5">
    <name type="scientific">Toxocara canis</name>
    <name type="common">Canine roundworm</name>
    <dbReference type="NCBI Taxonomy" id="6265"/>
    <lineage>
        <taxon>Eukaryota</taxon>
        <taxon>Metazoa</taxon>
        <taxon>Ecdysozoa</taxon>
        <taxon>Nematoda</taxon>
        <taxon>Chromadorea</taxon>
        <taxon>Rhabditida</taxon>
        <taxon>Spirurina</taxon>
        <taxon>Ascaridomorpha</taxon>
        <taxon>Ascaridoidea</taxon>
        <taxon>Toxocaridae</taxon>
        <taxon>Toxocara</taxon>
    </lineage>
</organism>
<dbReference type="EMBL" id="JPKZ01000517">
    <property type="protein sequence ID" value="KHN86817.1"/>
    <property type="molecule type" value="Genomic_DNA"/>
</dbReference>
<evidence type="ECO:0000313" key="4">
    <source>
        <dbReference type="EMBL" id="KHN86817.1"/>
    </source>
</evidence>
<dbReference type="InterPro" id="IPR000387">
    <property type="entry name" value="Tyr_Pase_dom"/>
</dbReference>
<dbReference type="InterPro" id="IPR029021">
    <property type="entry name" value="Prot-tyrosine_phosphatase-like"/>
</dbReference>
<feature type="domain" description="Tyrosine-protein phosphatase" evidence="2">
    <location>
        <begin position="44"/>
        <end position="297"/>
    </location>
</feature>
<dbReference type="OrthoDB" id="10253954at2759"/>
<dbReference type="SMART" id="SM00404">
    <property type="entry name" value="PTPc_motif"/>
    <property type="match status" value="1"/>
</dbReference>
<feature type="region of interest" description="Disordered" evidence="1">
    <location>
        <begin position="702"/>
        <end position="843"/>
    </location>
</feature>
<keyword evidence="4" id="KW-0675">Receptor</keyword>
<feature type="region of interest" description="Disordered" evidence="1">
    <location>
        <begin position="630"/>
        <end position="687"/>
    </location>
</feature>
<evidence type="ECO:0000256" key="1">
    <source>
        <dbReference type="SAM" id="MobiDB-lite"/>
    </source>
</evidence>
<evidence type="ECO:0000259" key="2">
    <source>
        <dbReference type="PROSITE" id="PS50055"/>
    </source>
</evidence>
<dbReference type="AlphaFoldDB" id="A0A0B2VZR0"/>
<feature type="region of interest" description="Disordered" evidence="1">
    <location>
        <begin position="940"/>
        <end position="980"/>
    </location>
</feature>
<dbReference type="PRINTS" id="PR00700">
    <property type="entry name" value="PRTYPHPHTASE"/>
</dbReference>
<protein>
    <submittedName>
        <fullName evidence="4">Receptor-type tyrosine-protein phosphatase zeta</fullName>
    </submittedName>
</protein>
<dbReference type="PROSITE" id="PS50055">
    <property type="entry name" value="TYR_PHOSPHATASE_PTP"/>
    <property type="match status" value="1"/>
</dbReference>
<reference evidence="4 5" key="1">
    <citation type="submission" date="2014-11" db="EMBL/GenBank/DDBJ databases">
        <title>Genetic blueprint of the zoonotic pathogen Toxocara canis.</title>
        <authorList>
            <person name="Zhu X.-Q."/>
            <person name="Korhonen P.K."/>
            <person name="Cai H."/>
            <person name="Young N.D."/>
            <person name="Nejsum P."/>
            <person name="von Samson-Himmelstjerna G."/>
            <person name="Boag P.R."/>
            <person name="Tan P."/>
            <person name="Li Q."/>
            <person name="Min J."/>
            <person name="Yang Y."/>
            <person name="Wang X."/>
            <person name="Fang X."/>
            <person name="Hall R.S."/>
            <person name="Hofmann A."/>
            <person name="Sternberg P.W."/>
            <person name="Jex A.R."/>
            <person name="Gasser R.B."/>
        </authorList>
    </citation>
    <scope>NUCLEOTIDE SEQUENCE [LARGE SCALE GENOMIC DNA]</scope>
    <source>
        <strain evidence="4">PN_DK_2014</strain>
    </source>
</reference>
<evidence type="ECO:0000313" key="5">
    <source>
        <dbReference type="Proteomes" id="UP000031036"/>
    </source>
</evidence>
<dbReference type="PROSITE" id="PS00383">
    <property type="entry name" value="TYR_PHOSPHATASE_1"/>
    <property type="match status" value="1"/>
</dbReference>
<dbReference type="SUPFAM" id="SSF52799">
    <property type="entry name" value="(Phosphotyrosine protein) phosphatases II"/>
    <property type="match status" value="1"/>
</dbReference>
<feature type="compositionally biased region" description="Polar residues" evidence="1">
    <location>
        <begin position="872"/>
        <end position="897"/>
    </location>
</feature>
<keyword evidence="5" id="KW-1185">Reference proteome</keyword>
<dbReference type="InterPro" id="IPR003595">
    <property type="entry name" value="Tyr_Pase_cat"/>
</dbReference>
<dbReference type="Proteomes" id="UP000031036">
    <property type="component" value="Unassembled WGS sequence"/>
</dbReference>
<dbReference type="STRING" id="6265.A0A0B2VZR0"/>
<feature type="compositionally biased region" description="Polar residues" evidence="1">
    <location>
        <begin position="952"/>
        <end position="964"/>
    </location>
</feature>
<dbReference type="InterPro" id="IPR052782">
    <property type="entry name" value="Oocyte-zygote_transition_reg"/>
</dbReference>
<dbReference type="GO" id="GO:0004725">
    <property type="term" value="F:protein tyrosine phosphatase activity"/>
    <property type="evidence" value="ECO:0007669"/>
    <property type="project" value="InterPro"/>
</dbReference>
<comment type="caution">
    <text evidence="4">The sequence shown here is derived from an EMBL/GenBank/DDBJ whole genome shotgun (WGS) entry which is preliminary data.</text>
</comment>
<feature type="compositionally biased region" description="Polar residues" evidence="1">
    <location>
        <begin position="704"/>
        <end position="714"/>
    </location>
</feature>
<dbReference type="PROSITE" id="PS50056">
    <property type="entry name" value="TYR_PHOSPHATASE_2"/>
    <property type="match status" value="1"/>
</dbReference>
<name>A0A0B2VZR0_TOXCA</name>
<feature type="compositionally biased region" description="Polar residues" evidence="1">
    <location>
        <begin position="798"/>
        <end position="813"/>
    </location>
</feature>
<feature type="compositionally biased region" description="Low complexity" evidence="1">
    <location>
        <begin position="634"/>
        <end position="645"/>
    </location>
</feature>
<dbReference type="InterPro" id="IPR016130">
    <property type="entry name" value="Tyr_Pase_AS"/>
</dbReference>
<dbReference type="InterPro" id="IPR000242">
    <property type="entry name" value="PTP_cat"/>
</dbReference>
<gene>
    <name evidence="4" type="primary">PTPRZ1</name>
    <name evidence="4" type="ORF">Tcan_07807</name>
</gene>
<feature type="compositionally biased region" description="Acidic residues" evidence="1">
    <location>
        <begin position="913"/>
        <end position="924"/>
    </location>
</feature>
<sequence length="996" mass="110334">MFDSKKSGLKSSYESNLGAEKRKAVTSAMQAFAEQANAAGIEGLRQAFAKLQQRGPHPSTLTTSTMVQNKKKCRYFDVPCIDQTRVILKPWPNVDGDFIHANWVTDELFGKKFICTQGPLDATAGDFWRMVWQENVDLIIMLCRITELGKKKCAQYWPNSVGESKTFYGITVRNEKIENDGQDVSSSKLSVCYGGETRFMTHCQWITWPDKFVPKQLIVPFTLLSSARERAQPTIIHCSAGIGRTGTMVVLELAIKTLLNGRPLSLPDVIWTIRSQRSKAVQNEEQYLYIHYLILQRLVNKGAISSTVAMKLCRDYEHYYFMRTHDVQIPLPVYVRKKISKPKHIATALSLTDRETVEAISITPSASTPSSRRKMSYAEEKTETAIRGTRQKQIRKSKKTQAEGKEEKVDITANASAKAVTLRKTPELKSAKEGSFLNTMYAKTMRRTADDKATAIEETPANILPPARISRDDEKIDSAPTAAKIYPVLRPVQESVYIGPGGTAAQMYTLVKPDQERPESRETAAKICTLVKPITCENEREEPRKENAQPTSEIIIPDAENVEKALMKANKLVRQFLTSPSPVDELHMRFRNAQQALQDAFDQAQLAIALTFAMQRVYNKMPSSLDATKILDHPISTPSPCSPRSPRAKATDAAPTSDFILPDTASTARQFSKRESPPSNTVPLRLSPLVDLATTPLTVAAVNEKQQTGSQTEYARQVPKEEGPKEQNEQVPKEQVPKEQVIKEQVPKEQVPKEQVPKEQVPKEQVIKEQVPKEQVPKEQVPKEQVPKEQVPKEQVPKETQYNKQSDKTSIYNTDLKVATPPNTDMTNKTDEEAPKTALPAPPVLETCTTVTAIPGPPVLETSVNVVSVAEQATTTNQSQPTSAKSPTTVETKTSTAKIGAVKAASTPKSENSVDDDDQDDEDSAQFVFVQSEWATAGQKKPIDEFCEPLGSESSASKSTNTAVSAGGANVSDGVRSATSVESKYLLRSAKVRMHT</sequence>
<feature type="domain" description="Tyrosine specific protein phosphatases" evidence="3">
    <location>
        <begin position="215"/>
        <end position="288"/>
    </location>
</feature>
<feature type="compositionally biased region" description="Basic and acidic residues" evidence="1">
    <location>
        <begin position="718"/>
        <end position="797"/>
    </location>
</feature>
<dbReference type="Pfam" id="PF00102">
    <property type="entry name" value="Y_phosphatase"/>
    <property type="match status" value="1"/>
</dbReference>
<dbReference type="SMART" id="SM00194">
    <property type="entry name" value="PTPc"/>
    <property type="match status" value="1"/>
</dbReference>
<proteinExistence type="predicted"/>
<feature type="region of interest" description="Disordered" evidence="1">
    <location>
        <begin position="872"/>
        <end position="926"/>
    </location>
</feature>
<dbReference type="PANTHER" id="PTHR46163">
    <property type="entry name" value="TYROSINE-PROTEIN PHOSPHATASE-RELATED"/>
    <property type="match status" value="1"/>
</dbReference>